<evidence type="ECO:0000256" key="2">
    <source>
        <dbReference type="ARBA" id="ARBA00008335"/>
    </source>
</evidence>
<comment type="catalytic activity">
    <reaction evidence="14">
        <text>L-aspartyl-L-lysine(out) = L-aspartyl-L-lysine(in)</text>
        <dbReference type="Rhea" id="RHEA:79411"/>
        <dbReference type="ChEBI" id="CHEBI:229953"/>
    </reaction>
</comment>
<dbReference type="SUPFAM" id="SSF103473">
    <property type="entry name" value="MFS general substrate transporter"/>
    <property type="match status" value="1"/>
</dbReference>
<comment type="catalytic activity">
    <reaction evidence="9">
        <text>L-histidyl-glycine(out) = L-histidyl-glycine(in)</text>
        <dbReference type="Rhea" id="RHEA:79395"/>
        <dbReference type="ChEBI" id="CHEBI:229957"/>
    </reaction>
</comment>
<evidence type="ECO:0000256" key="14">
    <source>
        <dbReference type="ARBA" id="ARBA00044898"/>
    </source>
</evidence>
<feature type="transmembrane region" description="Helical" evidence="25">
    <location>
        <begin position="285"/>
        <end position="305"/>
    </location>
</feature>
<feature type="transmembrane region" description="Helical" evidence="25">
    <location>
        <begin position="155"/>
        <end position="188"/>
    </location>
</feature>
<comment type="catalytic activity">
    <reaction evidence="17">
        <text>L-arginyl-glycine(out) = L-arginyl-glycine(in)</text>
        <dbReference type="Rhea" id="RHEA:79391"/>
        <dbReference type="ChEBI" id="CHEBI:229955"/>
    </reaction>
</comment>
<evidence type="ECO:0000256" key="23">
    <source>
        <dbReference type="ARBA" id="ARBA00045709"/>
    </source>
</evidence>
<feature type="transmembrane region" description="Helical" evidence="25">
    <location>
        <begin position="120"/>
        <end position="143"/>
    </location>
</feature>
<dbReference type="InterPro" id="IPR020846">
    <property type="entry name" value="MFS_dom"/>
</dbReference>
<feature type="transmembrane region" description="Helical" evidence="25">
    <location>
        <begin position="45"/>
        <end position="68"/>
    </location>
</feature>
<comment type="catalytic activity">
    <reaction evidence="20">
        <text>L-lysyl-glycine(out) = L-lysyl-glycine(in)</text>
        <dbReference type="Rhea" id="RHEA:79407"/>
        <dbReference type="ChEBI" id="CHEBI:191202"/>
    </reaction>
</comment>
<dbReference type="AlphaFoldDB" id="A0A7S2S3K0"/>
<evidence type="ECO:0000256" key="24">
    <source>
        <dbReference type="ARBA" id="ARBA00046376"/>
    </source>
</evidence>
<evidence type="ECO:0000256" key="1">
    <source>
        <dbReference type="ARBA" id="ARBA00004155"/>
    </source>
</evidence>
<evidence type="ECO:0000256" key="9">
    <source>
        <dbReference type="ARBA" id="ARBA00044878"/>
    </source>
</evidence>
<comment type="catalytic activity">
    <reaction evidence="12">
        <text>L-lysyl-L-alpha-amino acid(out) = L-lysyl-L-alpha-amino acid(in)</text>
        <dbReference type="Rhea" id="RHEA:79387"/>
        <dbReference type="ChEBI" id="CHEBI:229965"/>
    </reaction>
</comment>
<evidence type="ECO:0000256" key="13">
    <source>
        <dbReference type="ARBA" id="ARBA00044893"/>
    </source>
</evidence>
<comment type="catalytic activity">
    <reaction evidence="8">
        <text>L-lysyl-L-alanine(out) = L-lysyl-L-alanine(in)</text>
        <dbReference type="Rhea" id="RHEA:79399"/>
        <dbReference type="ChEBI" id="CHEBI:229954"/>
    </reaction>
</comment>
<keyword evidence="4 25" id="KW-0812">Transmembrane</keyword>
<evidence type="ECO:0000256" key="16">
    <source>
        <dbReference type="ARBA" id="ARBA00044900"/>
    </source>
</evidence>
<dbReference type="EMBL" id="HBHK01015420">
    <property type="protein sequence ID" value="CAD9687900.1"/>
    <property type="molecule type" value="Transcribed_RNA"/>
</dbReference>
<comment type="function">
    <text evidence="23">Lysosomal dipeptide uniporter that selectively exports lysine, arginine or histidine-containing dipeptides with a net positive charge from the lysosome lumen into the cytosol. Could play a role in a specific type of protein O-glycosylation indirectly regulating macrophages migration and tissue invasion. Also essential for liver homeostasis.</text>
</comment>
<feature type="transmembrane region" description="Helical" evidence="25">
    <location>
        <begin position="80"/>
        <end position="100"/>
    </location>
</feature>
<evidence type="ECO:0000256" key="19">
    <source>
        <dbReference type="ARBA" id="ARBA00044919"/>
    </source>
</evidence>
<dbReference type="InterPro" id="IPR011701">
    <property type="entry name" value="MFS"/>
</dbReference>
<evidence type="ECO:0000313" key="27">
    <source>
        <dbReference type="EMBL" id="CAD9687900.1"/>
    </source>
</evidence>
<comment type="catalytic activity">
    <reaction evidence="18">
        <text>L-histidyl-L-alpha-amino acid(out) = L-histidyl-L-alpha-amino acid(in)</text>
        <dbReference type="Rhea" id="RHEA:79379"/>
        <dbReference type="ChEBI" id="CHEBI:229964"/>
    </reaction>
</comment>
<dbReference type="EMBL" id="HBHK01015422">
    <property type="protein sequence ID" value="CAD9687904.1"/>
    <property type="molecule type" value="Transcribed_RNA"/>
</dbReference>
<sequence length="485" mass="52201">MIKWLVLGLGSFELFAAYYSVDNPAALHDQLKEYFETSTQMDFEIFFNAMYTVYSVPNVVLPFLGGYLIDRYGPARMNTVFCSVLLVGQVITAIGVLVKYEYLALVGRTVFGVGAESLCVGVSVLLASWFLGSNVAFAMGLSLSISRVGSVVNNVLSGIVASSLALSFAFFLSAIFLTVGLVCAISVLQLEHKREDVEENPVDEYSEGDLQGVTSEKTPTFRSVLRFPLTYWILCISCCSVYACVIPFHNVISAFLIERRCGGSCCAPGNDQCDAHLEAEKSASYIMGIPYAISGILVPFLGLMVDRFGGRALLTLVSACSLFIVHMLLALTSVTAIGPLILLGLAYAVYAAALWPSIALVVPKAEVGLAYGLMTALQNLVLSIVPLLVGLIRNKSGSYSIVEVLFSCLAGVGIIAGIALNIDDTYLSNFGLNRKTTKFACREETKSLGTSASDDVTEKASLLLATNSDEPRSSEDTSLYRQKDV</sequence>
<dbReference type="PANTHER" id="PTHR23512:SF3">
    <property type="entry name" value="MAJOR FACILITATOR SUPERFAMILY DOMAIN-CONTAINING PROTEIN 1"/>
    <property type="match status" value="1"/>
</dbReference>
<evidence type="ECO:0000256" key="21">
    <source>
        <dbReference type="ARBA" id="ARBA00044985"/>
    </source>
</evidence>
<comment type="catalytic activity">
    <reaction evidence="16">
        <text>L-lysyl-L-lysine(out) = L-lysyl-L-lysine(in)</text>
        <dbReference type="Rhea" id="RHEA:79403"/>
        <dbReference type="ChEBI" id="CHEBI:229956"/>
    </reaction>
</comment>
<evidence type="ECO:0000256" key="22">
    <source>
        <dbReference type="ARBA" id="ARBA00045018"/>
    </source>
</evidence>
<evidence type="ECO:0000256" key="17">
    <source>
        <dbReference type="ARBA" id="ARBA00044903"/>
    </source>
</evidence>
<evidence type="ECO:0000256" key="10">
    <source>
        <dbReference type="ARBA" id="ARBA00044881"/>
    </source>
</evidence>
<comment type="similarity">
    <text evidence="2">Belongs to the major facilitator superfamily.</text>
</comment>
<feature type="transmembrane region" description="Helical" evidence="25">
    <location>
        <begin position="340"/>
        <end position="362"/>
    </location>
</feature>
<gene>
    <name evidence="27" type="ORF">QSP1433_LOCUS9686</name>
    <name evidence="28" type="ORF">QSP1433_LOCUS9688</name>
</gene>
<comment type="catalytic activity">
    <reaction evidence="15">
        <text>L-arginyl-L-alpha-amino acid(out) = L-arginyl-L-alpha-amino acid(in)</text>
        <dbReference type="Rhea" id="RHEA:79371"/>
        <dbReference type="ChEBI" id="CHEBI:84315"/>
    </reaction>
</comment>
<reference evidence="27" key="1">
    <citation type="submission" date="2021-01" db="EMBL/GenBank/DDBJ databases">
        <authorList>
            <person name="Corre E."/>
            <person name="Pelletier E."/>
            <person name="Niang G."/>
            <person name="Scheremetjew M."/>
            <person name="Finn R."/>
            <person name="Kale V."/>
            <person name="Holt S."/>
            <person name="Cochrane G."/>
            <person name="Meng A."/>
            <person name="Brown T."/>
            <person name="Cohen L."/>
        </authorList>
    </citation>
    <scope>NUCLEOTIDE SEQUENCE</scope>
    <source>
        <strain evidence="27">NY070348D</strain>
    </source>
</reference>
<name>A0A7S2S3K0_9STRA</name>
<evidence type="ECO:0000256" key="8">
    <source>
        <dbReference type="ARBA" id="ARBA00044876"/>
    </source>
</evidence>
<evidence type="ECO:0000256" key="20">
    <source>
        <dbReference type="ARBA" id="ARBA00044924"/>
    </source>
</evidence>
<evidence type="ECO:0000256" key="5">
    <source>
        <dbReference type="ARBA" id="ARBA00022989"/>
    </source>
</evidence>
<dbReference type="Gene3D" id="1.20.1250.20">
    <property type="entry name" value="MFS general substrate transporter like domains"/>
    <property type="match status" value="1"/>
</dbReference>
<comment type="subcellular location">
    <subcellularLocation>
        <location evidence="1">Lysosome membrane</location>
        <topology evidence="1">Multi-pass membrane protein</topology>
    </subcellularLocation>
</comment>
<evidence type="ECO:0000256" key="3">
    <source>
        <dbReference type="ARBA" id="ARBA00022448"/>
    </source>
</evidence>
<organism evidence="27">
    <name type="scientific">Mucochytrium quahogii</name>
    <dbReference type="NCBI Taxonomy" id="96639"/>
    <lineage>
        <taxon>Eukaryota</taxon>
        <taxon>Sar</taxon>
        <taxon>Stramenopiles</taxon>
        <taxon>Bigyra</taxon>
        <taxon>Labyrinthulomycetes</taxon>
        <taxon>Thraustochytrida</taxon>
        <taxon>Thraustochytriidae</taxon>
        <taxon>Mucochytrium</taxon>
    </lineage>
</organism>
<dbReference type="InterPro" id="IPR052187">
    <property type="entry name" value="MFSD1"/>
</dbReference>
<evidence type="ECO:0000313" key="28">
    <source>
        <dbReference type="EMBL" id="CAD9687904.1"/>
    </source>
</evidence>
<dbReference type="PROSITE" id="PS50850">
    <property type="entry name" value="MFS"/>
    <property type="match status" value="1"/>
</dbReference>
<protein>
    <recommendedName>
        <fullName evidence="21">Lysosomal dipeptide transporter MFSD1</fullName>
    </recommendedName>
    <alternativeName>
        <fullName evidence="22">Major facilitator superfamily domain-containing protein 1</fullName>
    </alternativeName>
</protein>
<evidence type="ECO:0000256" key="15">
    <source>
        <dbReference type="ARBA" id="ARBA00044899"/>
    </source>
</evidence>
<evidence type="ECO:0000256" key="11">
    <source>
        <dbReference type="ARBA" id="ARBA00044884"/>
    </source>
</evidence>
<comment type="catalytic activity">
    <reaction evidence="11">
        <text>L-alpha-aminoacyl-L-histidine(out) = L-alpha-aminoacyl-L-histidine(in)</text>
        <dbReference type="Rhea" id="RHEA:79375"/>
        <dbReference type="ChEBI" id="CHEBI:229967"/>
    </reaction>
</comment>
<keyword evidence="5 25" id="KW-1133">Transmembrane helix</keyword>
<proteinExistence type="inferred from homology"/>
<evidence type="ECO:0000256" key="25">
    <source>
        <dbReference type="SAM" id="Phobius"/>
    </source>
</evidence>
<dbReference type="GO" id="GO:0022857">
    <property type="term" value="F:transmembrane transporter activity"/>
    <property type="evidence" value="ECO:0007669"/>
    <property type="project" value="InterPro"/>
</dbReference>
<evidence type="ECO:0000256" key="4">
    <source>
        <dbReference type="ARBA" id="ARBA00022692"/>
    </source>
</evidence>
<evidence type="ECO:0000256" key="6">
    <source>
        <dbReference type="ARBA" id="ARBA00023136"/>
    </source>
</evidence>
<keyword evidence="3" id="KW-0813">Transport</keyword>
<comment type="catalytic activity">
    <reaction evidence="10">
        <text>L-alpha-aminoacyl-L-arginine(out) = L-alpha-aminoacyl-L-arginine(in)</text>
        <dbReference type="Rhea" id="RHEA:79367"/>
        <dbReference type="ChEBI" id="CHEBI:229968"/>
    </reaction>
</comment>
<keyword evidence="7" id="KW-0458">Lysosome</keyword>
<keyword evidence="6 25" id="KW-0472">Membrane</keyword>
<comment type="subunit">
    <text evidence="24">Homodimer. Interacts with lysosomal protein GLMP (via lumenal domain); the interaction starts while both proteins are still in the endoplasmic reticulum and is required for stabilization of MFSD1 in lysosomes but has no direct effect on its targeting to lysosomes or transporter activity.</text>
</comment>
<feature type="transmembrane region" description="Helical" evidence="25">
    <location>
        <begin position="311"/>
        <end position="331"/>
    </location>
</feature>
<evidence type="ECO:0000256" key="7">
    <source>
        <dbReference type="ARBA" id="ARBA00023228"/>
    </source>
</evidence>
<evidence type="ECO:0000259" key="26">
    <source>
        <dbReference type="PROSITE" id="PS50850"/>
    </source>
</evidence>
<feature type="transmembrane region" description="Helical" evidence="25">
    <location>
        <begin position="404"/>
        <end position="422"/>
    </location>
</feature>
<dbReference type="PANTHER" id="PTHR23512">
    <property type="entry name" value="MAJOR FACILITATOR SUPERFAMILY DOMAIN-CONTAINING PROTEIN 1"/>
    <property type="match status" value="1"/>
</dbReference>
<evidence type="ECO:0000256" key="18">
    <source>
        <dbReference type="ARBA" id="ARBA00044912"/>
    </source>
</evidence>
<feature type="domain" description="Major facilitator superfamily (MFS) profile" evidence="26">
    <location>
        <begin position="1"/>
        <end position="425"/>
    </location>
</feature>
<feature type="transmembrane region" description="Helical" evidence="25">
    <location>
        <begin position="229"/>
        <end position="252"/>
    </location>
</feature>
<feature type="transmembrane region" description="Helical" evidence="25">
    <location>
        <begin position="368"/>
        <end position="392"/>
    </location>
</feature>
<dbReference type="Pfam" id="PF07690">
    <property type="entry name" value="MFS_1"/>
    <property type="match status" value="2"/>
</dbReference>
<accession>A0A7S2S3K0</accession>
<dbReference type="InterPro" id="IPR036259">
    <property type="entry name" value="MFS_trans_sf"/>
</dbReference>
<comment type="catalytic activity">
    <reaction evidence="13">
        <text>L-alpha-aminoacyl-L-lysine(out) = L-alpha-aminoacyl-L-lysine(in)</text>
        <dbReference type="Rhea" id="RHEA:79383"/>
        <dbReference type="ChEBI" id="CHEBI:229966"/>
    </reaction>
</comment>
<dbReference type="GO" id="GO:0005765">
    <property type="term" value="C:lysosomal membrane"/>
    <property type="evidence" value="ECO:0007669"/>
    <property type="project" value="UniProtKB-SubCell"/>
</dbReference>
<evidence type="ECO:0000256" key="12">
    <source>
        <dbReference type="ARBA" id="ARBA00044891"/>
    </source>
</evidence>
<comment type="catalytic activity">
    <reaction evidence="19">
        <text>L-alanyl-L-lysine(out) = L-alanyl-L-lysine(in)</text>
        <dbReference type="Rhea" id="RHEA:79415"/>
        <dbReference type="ChEBI" id="CHEBI:192470"/>
    </reaction>
</comment>